<dbReference type="OrthoDB" id="3758478at2759"/>
<dbReference type="STRING" id="1442369.A0A0D2IS79"/>
<sequence>MPSKRHETAMKFLSSWDPFTADSLLAIRTSDCTQGYTPAPGGLKPWTNQQVREFYEPLQDVLQHTRFEVHEMVEDAGANKIAIRLSLTTTFKQAEVEPYVGTYVFFLDFNDTQDKVSRLLEFCDTANTPNLIKKINQAKKVLGRPGIPMPSGNS</sequence>
<evidence type="ECO:0000313" key="1">
    <source>
        <dbReference type="EMBL" id="KIW99584.1"/>
    </source>
</evidence>
<dbReference type="Proteomes" id="UP000053617">
    <property type="component" value="Unassembled WGS sequence"/>
</dbReference>
<dbReference type="GeneID" id="25299394"/>
<dbReference type="Gene3D" id="3.10.450.50">
    <property type="match status" value="1"/>
</dbReference>
<dbReference type="RefSeq" id="XP_013266721.1">
    <property type="nucleotide sequence ID" value="XM_013411267.1"/>
</dbReference>
<keyword evidence="2" id="KW-1185">Reference proteome</keyword>
<dbReference type="HOGENOM" id="CLU_108113_4_0_1"/>
<reference evidence="1 2" key="1">
    <citation type="submission" date="2015-01" db="EMBL/GenBank/DDBJ databases">
        <title>The Genome Sequence of Rhinocladiella mackenzie CBS 650.93.</title>
        <authorList>
            <consortium name="The Broad Institute Genomics Platform"/>
            <person name="Cuomo C."/>
            <person name="de Hoog S."/>
            <person name="Gorbushina A."/>
            <person name="Stielow B."/>
            <person name="Teixiera M."/>
            <person name="Abouelleil A."/>
            <person name="Chapman S.B."/>
            <person name="Priest M."/>
            <person name="Young S.K."/>
            <person name="Wortman J."/>
            <person name="Nusbaum C."/>
            <person name="Birren B."/>
        </authorList>
    </citation>
    <scope>NUCLEOTIDE SEQUENCE [LARGE SCALE GENOMIC DNA]</scope>
    <source>
        <strain evidence="1 2">CBS 650.93</strain>
    </source>
</reference>
<accession>A0A0D2IS79</accession>
<dbReference type="PANTHER" id="PTHR39598:SF1">
    <property type="entry name" value="AUSTINOID BIOSYNTHESIS CLUSTERS PROTEIN F-RELATED"/>
    <property type="match status" value="1"/>
</dbReference>
<protein>
    <submittedName>
        <fullName evidence="1">Rhinocladiella mackenziei CBS 650.93 unplaced genomic scaffold supercont1.12, whole genome shotgun sequence</fullName>
    </submittedName>
</protein>
<dbReference type="InterPro" id="IPR032710">
    <property type="entry name" value="NTF2-like_dom_sf"/>
</dbReference>
<organism evidence="1 2">
    <name type="scientific">Rhinocladiella mackenziei CBS 650.93</name>
    <dbReference type="NCBI Taxonomy" id="1442369"/>
    <lineage>
        <taxon>Eukaryota</taxon>
        <taxon>Fungi</taxon>
        <taxon>Dikarya</taxon>
        <taxon>Ascomycota</taxon>
        <taxon>Pezizomycotina</taxon>
        <taxon>Eurotiomycetes</taxon>
        <taxon>Chaetothyriomycetidae</taxon>
        <taxon>Chaetothyriales</taxon>
        <taxon>Herpotrichiellaceae</taxon>
        <taxon>Rhinocladiella</taxon>
    </lineage>
</organism>
<name>A0A0D2IS79_9EURO</name>
<dbReference type="SUPFAM" id="SSF54427">
    <property type="entry name" value="NTF2-like"/>
    <property type="match status" value="1"/>
</dbReference>
<gene>
    <name evidence="1" type="ORF">Z518_11323</name>
</gene>
<dbReference type="AlphaFoldDB" id="A0A0D2IS79"/>
<evidence type="ECO:0000313" key="2">
    <source>
        <dbReference type="Proteomes" id="UP000053617"/>
    </source>
</evidence>
<dbReference type="PANTHER" id="PTHR39598">
    <property type="entry name" value="AUSTINOL SYNTHESIS PROTEIN F-RELATED"/>
    <property type="match status" value="1"/>
</dbReference>
<proteinExistence type="predicted"/>
<dbReference type="EMBL" id="KN847486">
    <property type="protein sequence ID" value="KIW99584.1"/>
    <property type="molecule type" value="Genomic_DNA"/>
</dbReference>
<dbReference type="InterPro" id="IPR050977">
    <property type="entry name" value="Fungal_Meroterpenoid_Isomerase"/>
</dbReference>